<protein>
    <submittedName>
        <fullName evidence="1">Uncharacterized protein</fullName>
    </submittedName>
</protein>
<accession>A0A4U5MP15</accession>
<name>A0A4U5MP15_POPAL</name>
<reference evidence="1" key="1">
    <citation type="submission" date="2018-10" db="EMBL/GenBank/DDBJ databases">
        <title>Population genomic analysis revealed the cold adaptation of white poplar.</title>
        <authorList>
            <person name="Liu Y.-J."/>
        </authorList>
    </citation>
    <scope>NUCLEOTIDE SEQUENCE [LARGE SCALE GENOMIC DNA]</scope>
    <source>
        <strain evidence="1">PAL-ZL1</strain>
    </source>
</reference>
<dbReference type="EMBL" id="RCHU01001193">
    <property type="protein sequence ID" value="TKR71022.1"/>
    <property type="molecule type" value="Genomic_DNA"/>
</dbReference>
<proteinExistence type="predicted"/>
<sequence>MTIRSLGSSTEHRTPICKIDIKQPSILSLLLLGLTYQFFDDLRYSANEIMEAIVARELAVVDQHYAVDSIFSSFVTPLLDATSSPTSTAKALKSLPLLSKVFNSGACAPVSQATKDGWLLAAQV</sequence>
<comment type="caution">
    <text evidence="1">The sequence shown here is derived from an EMBL/GenBank/DDBJ whole genome shotgun (WGS) entry which is preliminary data.</text>
</comment>
<gene>
    <name evidence="1" type="ORF">D5086_0000304460</name>
</gene>
<dbReference type="AlphaFoldDB" id="A0A4U5MP15"/>
<organism evidence="1">
    <name type="scientific">Populus alba</name>
    <name type="common">White poplar</name>
    <dbReference type="NCBI Taxonomy" id="43335"/>
    <lineage>
        <taxon>Eukaryota</taxon>
        <taxon>Viridiplantae</taxon>
        <taxon>Streptophyta</taxon>
        <taxon>Embryophyta</taxon>
        <taxon>Tracheophyta</taxon>
        <taxon>Spermatophyta</taxon>
        <taxon>Magnoliopsida</taxon>
        <taxon>eudicotyledons</taxon>
        <taxon>Gunneridae</taxon>
        <taxon>Pentapetalae</taxon>
        <taxon>rosids</taxon>
        <taxon>fabids</taxon>
        <taxon>Malpighiales</taxon>
        <taxon>Salicaceae</taxon>
        <taxon>Saliceae</taxon>
        <taxon>Populus</taxon>
    </lineage>
</organism>
<evidence type="ECO:0000313" key="1">
    <source>
        <dbReference type="EMBL" id="TKR71022.1"/>
    </source>
</evidence>